<evidence type="ECO:0008006" key="4">
    <source>
        <dbReference type="Google" id="ProtNLM"/>
    </source>
</evidence>
<protein>
    <recommendedName>
        <fullName evidence="4">DUF4271 domain-containing protein</fullName>
    </recommendedName>
</protein>
<feature type="transmembrane region" description="Helical" evidence="1">
    <location>
        <begin position="25"/>
        <end position="43"/>
    </location>
</feature>
<gene>
    <name evidence="2" type="ORF">T190607A01A_11258</name>
</gene>
<feature type="transmembrane region" description="Helical" evidence="1">
    <location>
        <begin position="200"/>
        <end position="218"/>
    </location>
</feature>
<keyword evidence="1" id="KW-1133">Transmembrane helix</keyword>
<dbReference type="Pfam" id="PF14093">
    <property type="entry name" value="DUF4271"/>
    <property type="match status" value="1"/>
</dbReference>
<dbReference type="InterPro" id="IPR025367">
    <property type="entry name" value="DUF4271"/>
</dbReference>
<proteinExistence type="predicted"/>
<dbReference type="EMBL" id="CAXIXY010000003">
    <property type="protein sequence ID" value="CAL2081818.1"/>
    <property type="molecule type" value="Genomic_DNA"/>
</dbReference>
<name>A0ABM9NWW3_9FLAO</name>
<accession>A0ABM9NWW3</accession>
<feature type="transmembrane region" description="Helical" evidence="1">
    <location>
        <begin position="147"/>
        <end position="164"/>
    </location>
</feature>
<feature type="transmembrane region" description="Helical" evidence="1">
    <location>
        <begin position="74"/>
        <end position="94"/>
    </location>
</feature>
<dbReference type="Proteomes" id="UP001497416">
    <property type="component" value="Unassembled WGS sequence"/>
</dbReference>
<evidence type="ECO:0000313" key="2">
    <source>
        <dbReference type="EMBL" id="CAL2081818.1"/>
    </source>
</evidence>
<evidence type="ECO:0000313" key="3">
    <source>
        <dbReference type="Proteomes" id="UP001497416"/>
    </source>
</evidence>
<organism evidence="2 3">
    <name type="scientific">Tenacibaculum platacis</name>
    <dbReference type="NCBI Taxonomy" id="3137852"/>
    <lineage>
        <taxon>Bacteria</taxon>
        <taxon>Pseudomonadati</taxon>
        <taxon>Bacteroidota</taxon>
        <taxon>Flavobacteriia</taxon>
        <taxon>Flavobacteriales</taxon>
        <taxon>Flavobacteriaceae</taxon>
        <taxon>Tenacibaculum</taxon>
    </lineage>
</organism>
<keyword evidence="1" id="KW-0812">Transmembrane</keyword>
<keyword evidence="1" id="KW-0472">Membrane</keyword>
<keyword evidence="3" id="KW-1185">Reference proteome</keyword>
<feature type="transmembrane region" description="Helical" evidence="1">
    <location>
        <begin position="170"/>
        <end position="188"/>
    </location>
</feature>
<evidence type="ECO:0000256" key="1">
    <source>
        <dbReference type="SAM" id="Phobius"/>
    </source>
</evidence>
<comment type="caution">
    <text evidence="2">The sequence shown here is derived from an EMBL/GenBank/DDBJ whole genome shotgun (WGS) entry which is preliminary data.</text>
</comment>
<sequence>MLIELFSQHYTLMEVISRNLVSNDWITLVFMLALVLIALMKLYKPQLLLGYSIALFSQGFIENRAEKNPSTFSTFHVLIFLFTTLIFSLTLYFVASNILVEKFYNYLFVLAGMTAYMILKFLFIRIIAHSLDIEEQTRYFIFSKSGYLYNIGLWLFPILILFHYGYSNITFLLVFICLLLIFRGFLILRNNKKLIFNNFFYFILYFCTLELAPLLIIYKTTTT</sequence>
<feature type="transmembrane region" description="Helical" evidence="1">
    <location>
        <begin position="106"/>
        <end position="127"/>
    </location>
</feature>
<reference evidence="2 3" key="1">
    <citation type="submission" date="2024-05" db="EMBL/GenBank/DDBJ databases">
        <authorList>
            <person name="Duchaud E."/>
        </authorList>
    </citation>
    <scope>NUCLEOTIDE SEQUENCE [LARGE SCALE GENOMIC DNA]</scope>
    <source>
        <strain evidence="2">Ena-SAMPLE-TAB-13-05-2024-13:56:06:370-140302</strain>
    </source>
</reference>